<dbReference type="Gene3D" id="3.40.50.410">
    <property type="entry name" value="von Willebrand factor, type A domain"/>
    <property type="match status" value="1"/>
</dbReference>
<name>A0AAD1SFC6_PELCU</name>
<feature type="compositionally biased region" description="Basic residues" evidence="1">
    <location>
        <begin position="654"/>
        <end position="663"/>
    </location>
</feature>
<dbReference type="InterPro" id="IPR036465">
    <property type="entry name" value="vWFA_dom_sf"/>
</dbReference>
<evidence type="ECO:0000259" key="2">
    <source>
        <dbReference type="PROSITE" id="PS50234"/>
    </source>
</evidence>
<accession>A0AAD1SFC6</accession>
<dbReference type="InterPro" id="IPR002035">
    <property type="entry name" value="VWF_A"/>
</dbReference>
<feature type="domain" description="VIT" evidence="3">
    <location>
        <begin position="2"/>
        <end position="132"/>
    </location>
</feature>
<evidence type="ECO:0000313" key="5">
    <source>
        <dbReference type="Proteomes" id="UP001295444"/>
    </source>
</evidence>
<evidence type="ECO:0008006" key="6">
    <source>
        <dbReference type="Google" id="ProtNLM"/>
    </source>
</evidence>
<sequence>MFPCCGLVIVCSKKPVPLKGISVDVQVKGFVADVSATLKYKNVEENAVEALFVFPMDDDSAVYSFEATVEGKKIIADIQEREQARKTYDEAISKGQQGFLLEEDKSSGDIFSCTVGNLLPGQEAEVTLCFVRELPVEADGAVRFVLPAVLNPRYTPKDEELSITTTHPQVPIGQIPYTLSLNAHFQSAYGISKIESNCNITPLEYTDTDKTAAKVSLAQGHKFERDVELLVYYNEVNKPSATVESALPDAKAGSVMAEQVVMLNFYPSFPAMQEQSNCGEFIFLMDRSGSMECAMNSKPNSPQRIQSAKETLVLLLKSLPLGCYFNIYGFGSHFESFFPETMEYTQKSMEEAVKKVTEMEADFGGTEILQPLKKIYKTGVRSEHPRQLFVFTDGEVGNTKQVIAEVQKNSQHHRCFTFGIGEGASTALIKGMAKAANGTYEFVTGEDRMQSKVLKALKHALQPSVKDIALKWSLPAGVESVLLSKTPSAIFQGQKSIIYAQLKGTVDEHSKGEVSLEYKFKDDIFRNVLPLSFHVGKTERPTIHRLAAKALISELENGTDSDSEEVKKRILETSIQSGVISSLTSYVAVNKETKQPVQGPPVHRDIPAPGLMMMRSMPFSLPGRPMAMACAMPKRAACAQVKSGGGDMPQTVKCVHKRKSKKNSSHEETYSSGPESTDMSTTEIPALFRLISLQNADGSWSLSPELAAVLSLSEDTLKQGKPQQSTDDSLWVTVLAVIWLHAMSFDQKDEWELLEGKAVSWIKSKAGSSLSELVKAGNKLLNSSVDLKVFGL</sequence>
<dbReference type="PROSITE" id="PS51468">
    <property type="entry name" value="VIT"/>
    <property type="match status" value="1"/>
</dbReference>
<dbReference type="InterPro" id="IPR013694">
    <property type="entry name" value="VIT"/>
</dbReference>
<feature type="domain" description="VWFA" evidence="2">
    <location>
        <begin position="280"/>
        <end position="461"/>
    </location>
</feature>
<dbReference type="Pfam" id="PF08487">
    <property type="entry name" value="VIT"/>
    <property type="match status" value="1"/>
</dbReference>
<evidence type="ECO:0000256" key="1">
    <source>
        <dbReference type="SAM" id="MobiDB-lite"/>
    </source>
</evidence>
<reference evidence="4" key="1">
    <citation type="submission" date="2022-03" db="EMBL/GenBank/DDBJ databases">
        <authorList>
            <person name="Alioto T."/>
            <person name="Alioto T."/>
            <person name="Gomez Garrido J."/>
        </authorList>
    </citation>
    <scope>NUCLEOTIDE SEQUENCE</scope>
</reference>
<dbReference type="PANTHER" id="PTHR45737">
    <property type="entry name" value="VON WILLEBRAND FACTOR A DOMAIN-CONTAINING PROTEIN 5A"/>
    <property type="match status" value="1"/>
</dbReference>
<proteinExistence type="predicted"/>
<dbReference type="PANTHER" id="PTHR45737:SF9">
    <property type="entry name" value="VON WILLEBRAND FACTOR A DOMAIN-CONTAINING PROTEIN 5A"/>
    <property type="match status" value="1"/>
</dbReference>
<evidence type="ECO:0000313" key="4">
    <source>
        <dbReference type="EMBL" id="CAH2296850.1"/>
    </source>
</evidence>
<dbReference type="Proteomes" id="UP001295444">
    <property type="component" value="Chromosome 05"/>
</dbReference>
<keyword evidence="5" id="KW-1185">Reference proteome</keyword>
<dbReference type="SMART" id="SM00327">
    <property type="entry name" value="VWA"/>
    <property type="match status" value="1"/>
</dbReference>
<dbReference type="AlphaFoldDB" id="A0AAD1SFC6"/>
<feature type="compositionally biased region" description="Polar residues" evidence="1">
    <location>
        <begin position="670"/>
        <end position="679"/>
    </location>
</feature>
<evidence type="ECO:0000259" key="3">
    <source>
        <dbReference type="PROSITE" id="PS51468"/>
    </source>
</evidence>
<dbReference type="SMART" id="SM00609">
    <property type="entry name" value="VIT"/>
    <property type="match status" value="1"/>
</dbReference>
<protein>
    <recommendedName>
        <fullName evidence="6">von Willebrand factor A domain containing 5A</fullName>
    </recommendedName>
</protein>
<feature type="region of interest" description="Disordered" evidence="1">
    <location>
        <begin position="642"/>
        <end position="679"/>
    </location>
</feature>
<dbReference type="PROSITE" id="PS50234">
    <property type="entry name" value="VWFA"/>
    <property type="match status" value="1"/>
</dbReference>
<dbReference type="SUPFAM" id="SSF53300">
    <property type="entry name" value="vWA-like"/>
    <property type="match status" value="1"/>
</dbReference>
<organism evidence="4 5">
    <name type="scientific">Pelobates cultripes</name>
    <name type="common">Western spadefoot toad</name>
    <dbReference type="NCBI Taxonomy" id="61616"/>
    <lineage>
        <taxon>Eukaryota</taxon>
        <taxon>Metazoa</taxon>
        <taxon>Chordata</taxon>
        <taxon>Craniata</taxon>
        <taxon>Vertebrata</taxon>
        <taxon>Euteleostomi</taxon>
        <taxon>Amphibia</taxon>
        <taxon>Batrachia</taxon>
        <taxon>Anura</taxon>
        <taxon>Pelobatoidea</taxon>
        <taxon>Pelobatidae</taxon>
        <taxon>Pelobates</taxon>
    </lineage>
</organism>
<dbReference type="Pfam" id="PF13768">
    <property type="entry name" value="VWA_3"/>
    <property type="match status" value="1"/>
</dbReference>
<dbReference type="EMBL" id="OW240916">
    <property type="protein sequence ID" value="CAH2296850.1"/>
    <property type="molecule type" value="Genomic_DNA"/>
</dbReference>
<gene>
    <name evidence="4" type="ORF">PECUL_23A027329</name>
</gene>